<dbReference type="InterPro" id="IPR026989">
    <property type="entry name" value="TnpV"/>
</dbReference>
<name>A0A0E2H491_9FIRM</name>
<dbReference type="EMBL" id="AGYR01000055">
    <property type="protein sequence ID" value="ENZ09056.1"/>
    <property type="molecule type" value="Genomic_DNA"/>
</dbReference>
<accession>A0A0E2H491</accession>
<dbReference type="PATRIC" id="fig|999408.3.peg.4998"/>
<protein>
    <recommendedName>
        <fullName evidence="3">TnpV protein</fullName>
    </recommendedName>
</protein>
<organism evidence="1 2">
    <name type="scientific">[Clostridium] clostridioforme 90A8</name>
    <dbReference type="NCBI Taxonomy" id="999408"/>
    <lineage>
        <taxon>Bacteria</taxon>
        <taxon>Bacillati</taxon>
        <taxon>Bacillota</taxon>
        <taxon>Clostridia</taxon>
        <taxon>Lachnospirales</taxon>
        <taxon>Lachnospiraceae</taxon>
        <taxon>Enterocloster</taxon>
    </lineage>
</organism>
<evidence type="ECO:0008006" key="3">
    <source>
        <dbReference type="Google" id="ProtNLM"/>
    </source>
</evidence>
<proteinExistence type="predicted"/>
<gene>
    <name evidence="1" type="ORF">HMPREF1090_04650</name>
</gene>
<dbReference type="HOGENOM" id="CLU_140884_2_0_9"/>
<dbReference type="RefSeq" id="WP_002594278.1">
    <property type="nucleotide sequence ID" value="NZ_KB850986.1"/>
</dbReference>
<dbReference type="Proteomes" id="UP000013085">
    <property type="component" value="Unassembled WGS sequence"/>
</dbReference>
<sequence>MEKLTYSRCGDYYIPNLKLAEQPDKHIGKYGRMRQRYLKEYRPALYSSLLLSEKLYPHLLEIDEAANERMDILMPQLMKATGVSEELKAADQMKWVGLANACRAQAEETIFVELVYA</sequence>
<dbReference type="AlphaFoldDB" id="A0A0E2H491"/>
<evidence type="ECO:0000313" key="1">
    <source>
        <dbReference type="EMBL" id="ENZ09056.1"/>
    </source>
</evidence>
<comment type="caution">
    <text evidence="1">The sequence shown here is derived from an EMBL/GenBank/DDBJ whole genome shotgun (WGS) entry which is preliminary data.</text>
</comment>
<reference evidence="1 2" key="1">
    <citation type="submission" date="2013-01" db="EMBL/GenBank/DDBJ databases">
        <title>The Genome Sequence of Clostridium clostridioforme 90A8.</title>
        <authorList>
            <consortium name="The Broad Institute Genome Sequencing Platform"/>
            <person name="Earl A."/>
            <person name="Ward D."/>
            <person name="Feldgarden M."/>
            <person name="Gevers D."/>
            <person name="Courvalin P."/>
            <person name="Lambert T."/>
            <person name="Walker B."/>
            <person name="Young S.K."/>
            <person name="Zeng Q."/>
            <person name="Gargeya S."/>
            <person name="Fitzgerald M."/>
            <person name="Haas B."/>
            <person name="Abouelleil A."/>
            <person name="Alvarado L."/>
            <person name="Arachchi H.M."/>
            <person name="Berlin A.M."/>
            <person name="Chapman S.B."/>
            <person name="Dewar J."/>
            <person name="Goldberg J."/>
            <person name="Griggs A."/>
            <person name="Gujja S."/>
            <person name="Hansen M."/>
            <person name="Howarth C."/>
            <person name="Imamovic A."/>
            <person name="Larimer J."/>
            <person name="McCowan C."/>
            <person name="Murphy C."/>
            <person name="Neiman D."/>
            <person name="Pearson M."/>
            <person name="Priest M."/>
            <person name="Roberts A."/>
            <person name="Saif S."/>
            <person name="Shea T."/>
            <person name="Sisk P."/>
            <person name="Sykes S."/>
            <person name="Wortman J."/>
            <person name="Nusbaum C."/>
            <person name="Birren B."/>
        </authorList>
    </citation>
    <scope>NUCLEOTIDE SEQUENCE [LARGE SCALE GENOMIC DNA]</scope>
    <source>
        <strain evidence="1 2">90A8</strain>
    </source>
</reference>
<evidence type="ECO:0000313" key="2">
    <source>
        <dbReference type="Proteomes" id="UP000013085"/>
    </source>
</evidence>
<dbReference type="Pfam" id="PF14198">
    <property type="entry name" value="TnpV"/>
    <property type="match status" value="1"/>
</dbReference>